<dbReference type="PANTHER" id="PTHR37310">
    <property type="entry name" value="CYTOPLASMIC PROTEIN-RELATED"/>
    <property type="match status" value="1"/>
</dbReference>
<sequence>MSTATANRQDCIKNCQQCQTMCADQLTSHCLVEGGEHLQQEHVQLMLDCIAACKACIDFMSRNSEYHAFYCNACAEVCKACADNCEKVGDMDSCVACCRKCEQSCSAMAAASLNA</sequence>
<evidence type="ECO:0000313" key="2">
    <source>
        <dbReference type="Proteomes" id="UP000315082"/>
    </source>
</evidence>
<dbReference type="AlphaFoldDB" id="A0A518JUM7"/>
<keyword evidence="2" id="KW-1185">Reference proteome</keyword>
<gene>
    <name evidence="1" type="ORF">Poly24_29570</name>
</gene>
<dbReference type="Gene3D" id="1.20.1270.360">
    <property type="match status" value="1"/>
</dbReference>
<dbReference type="RefSeq" id="WP_145096413.1">
    <property type="nucleotide sequence ID" value="NZ_CP036348.1"/>
</dbReference>
<protein>
    <recommendedName>
        <fullName evidence="3">Cysteine-rich protein YhjQ</fullName>
    </recommendedName>
</protein>
<dbReference type="InterPro" id="IPR044543">
    <property type="entry name" value="YHJQ-like"/>
</dbReference>
<dbReference type="InterPro" id="IPR005560">
    <property type="entry name" value="Csp_YhjQ"/>
</dbReference>
<proteinExistence type="predicted"/>
<reference evidence="1 2" key="1">
    <citation type="submission" date="2019-02" db="EMBL/GenBank/DDBJ databases">
        <title>Deep-cultivation of Planctomycetes and their phenomic and genomic characterization uncovers novel biology.</title>
        <authorList>
            <person name="Wiegand S."/>
            <person name="Jogler M."/>
            <person name="Boedeker C."/>
            <person name="Pinto D."/>
            <person name="Vollmers J."/>
            <person name="Rivas-Marin E."/>
            <person name="Kohn T."/>
            <person name="Peeters S.H."/>
            <person name="Heuer A."/>
            <person name="Rast P."/>
            <person name="Oberbeckmann S."/>
            <person name="Bunk B."/>
            <person name="Jeske O."/>
            <person name="Meyerdierks A."/>
            <person name="Storesund J.E."/>
            <person name="Kallscheuer N."/>
            <person name="Luecker S."/>
            <person name="Lage O.M."/>
            <person name="Pohl T."/>
            <person name="Merkel B.J."/>
            <person name="Hornburger P."/>
            <person name="Mueller R.-W."/>
            <person name="Bruemmer F."/>
            <person name="Labrenz M."/>
            <person name="Spormann A.M."/>
            <person name="Op den Camp H."/>
            <person name="Overmann J."/>
            <person name="Amann R."/>
            <person name="Jetten M.S.M."/>
            <person name="Mascher T."/>
            <person name="Medema M.H."/>
            <person name="Devos D.P."/>
            <person name="Kaster A.-K."/>
            <person name="Ovreas L."/>
            <person name="Rohde M."/>
            <person name="Galperin M.Y."/>
            <person name="Jogler C."/>
        </authorList>
    </citation>
    <scope>NUCLEOTIDE SEQUENCE [LARGE SCALE GENOMIC DNA]</scope>
    <source>
        <strain evidence="1 2">Poly24</strain>
    </source>
</reference>
<dbReference type="Proteomes" id="UP000315082">
    <property type="component" value="Chromosome"/>
</dbReference>
<name>A0A518JUM7_9BACT</name>
<dbReference type="KEGG" id="rcf:Poly24_29570"/>
<organism evidence="1 2">
    <name type="scientific">Rosistilla carotiformis</name>
    <dbReference type="NCBI Taxonomy" id="2528017"/>
    <lineage>
        <taxon>Bacteria</taxon>
        <taxon>Pseudomonadati</taxon>
        <taxon>Planctomycetota</taxon>
        <taxon>Planctomycetia</taxon>
        <taxon>Pirellulales</taxon>
        <taxon>Pirellulaceae</taxon>
        <taxon>Rosistilla</taxon>
    </lineage>
</organism>
<accession>A0A518JUM7</accession>
<evidence type="ECO:0000313" key="1">
    <source>
        <dbReference type="EMBL" id="QDV69242.1"/>
    </source>
</evidence>
<dbReference type="OrthoDB" id="5396211at2"/>
<evidence type="ECO:0008006" key="3">
    <source>
        <dbReference type="Google" id="ProtNLM"/>
    </source>
</evidence>
<dbReference type="EMBL" id="CP036348">
    <property type="protein sequence ID" value="QDV69242.1"/>
    <property type="molecule type" value="Genomic_DNA"/>
</dbReference>
<dbReference type="CDD" id="cd08026">
    <property type="entry name" value="DUF326"/>
    <property type="match status" value="1"/>
</dbReference>
<dbReference type="PANTHER" id="PTHR37310:SF1">
    <property type="entry name" value="CYTOPLASMIC PROTEIN"/>
    <property type="match status" value="1"/>
</dbReference>
<dbReference type="Pfam" id="PF03860">
    <property type="entry name" value="Csp"/>
    <property type="match status" value="1"/>
</dbReference>